<evidence type="ECO:0000313" key="2">
    <source>
        <dbReference type="EMBL" id="KKT41251.1"/>
    </source>
</evidence>
<dbReference type="STRING" id="1618647.UW30_C0010G0007"/>
<comment type="caution">
    <text evidence="2">The sequence shown here is derived from an EMBL/GenBank/DDBJ whole genome shotgun (WGS) entry which is preliminary data.</text>
</comment>
<proteinExistence type="predicted"/>
<dbReference type="EMBL" id="LCHU01000010">
    <property type="protein sequence ID" value="KKT41251.1"/>
    <property type="molecule type" value="Genomic_DNA"/>
</dbReference>
<gene>
    <name evidence="2" type="ORF">UW30_C0010G0007</name>
</gene>
<dbReference type="Proteomes" id="UP000034736">
    <property type="component" value="Unassembled WGS sequence"/>
</dbReference>
<sequence>MDDQSKQKYVVIVVILLLILVALAVGYFYFSNWQKGGDAPKEKVPAIGLDEKQQEEVNQQSRDARRRLDIGQIQLALELYFDAHGTYPNSLLVLTTQNSCGSSACRPIIPVDPLGSGVTGLCRPNYCYAYPATGLIKTYHLGTQFEFASNVILRILKDDADFNSKESGYKGTAFDGSDTGLIYDATP</sequence>
<accession>A0A0G1H1K8</accession>
<evidence type="ECO:0000313" key="3">
    <source>
        <dbReference type="Proteomes" id="UP000034736"/>
    </source>
</evidence>
<keyword evidence="1" id="KW-1133">Transmembrane helix</keyword>
<feature type="transmembrane region" description="Helical" evidence="1">
    <location>
        <begin position="9"/>
        <end position="30"/>
    </location>
</feature>
<dbReference type="AlphaFoldDB" id="A0A0G1H1K8"/>
<name>A0A0G1H1K8_9BACT</name>
<keyword evidence="1" id="KW-0812">Transmembrane</keyword>
<evidence type="ECO:0000256" key="1">
    <source>
        <dbReference type="SAM" id="Phobius"/>
    </source>
</evidence>
<reference evidence="2 3" key="1">
    <citation type="journal article" date="2015" name="Nature">
        <title>rRNA introns, odd ribosomes, and small enigmatic genomes across a large radiation of phyla.</title>
        <authorList>
            <person name="Brown C.T."/>
            <person name="Hug L.A."/>
            <person name="Thomas B.C."/>
            <person name="Sharon I."/>
            <person name="Castelle C.J."/>
            <person name="Singh A."/>
            <person name="Wilkins M.J."/>
            <person name="Williams K.H."/>
            <person name="Banfield J.F."/>
        </authorList>
    </citation>
    <scope>NUCLEOTIDE SEQUENCE [LARGE SCALE GENOMIC DNA]</scope>
</reference>
<keyword evidence="1" id="KW-0472">Membrane</keyword>
<organism evidence="2 3">
    <name type="scientific">Candidatus Giovannonibacteria bacterium GW2011_GWA2_44_13b</name>
    <dbReference type="NCBI Taxonomy" id="1618647"/>
    <lineage>
        <taxon>Bacteria</taxon>
        <taxon>Candidatus Giovannoniibacteriota</taxon>
    </lineage>
</organism>
<evidence type="ECO:0008006" key="4">
    <source>
        <dbReference type="Google" id="ProtNLM"/>
    </source>
</evidence>
<dbReference type="Gene3D" id="3.30.700.10">
    <property type="entry name" value="Glycoprotein, Type 4 Pilin"/>
    <property type="match status" value="1"/>
</dbReference>
<protein>
    <recommendedName>
        <fullName evidence="4">Type II secretion system protein GspG C-terminal domain-containing protein</fullName>
    </recommendedName>
</protein>